<keyword evidence="2" id="KW-1185">Reference proteome</keyword>
<protein>
    <submittedName>
        <fullName evidence="1">Uncharacterized protein</fullName>
    </submittedName>
</protein>
<dbReference type="EMBL" id="JASBWT010000020">
    <property type="protein sequence ID" value="KAJ9096081.1"/>
    <property type="molecule type" value="Genomic_DNA"/>
</dbReference>
<accession>A0ACC2VAI7</accession>
<reference evidence="1" key="1">
    <citation type="submission" date="2023-04" db="EMBL/GenBank/DDBJ databases">
        <title>Draft Genome sequencing of Naganishia species isolated from polar environments using Oxford Nanopore Technology.</title>
        <authorList>
            <person name="Leo P."/>
            <person name="Venkateswaran K."/>
        </authorList>
    </citation>
    <scope>NUCLEOTIDE SEQUENCE</scope>
    <source>
        <strain evidence="1">MNA-CCFEE 5423</strain>
    </source>
</reference>
<gene>
    <name evidence="1" type="ORF">QFC21_005446</name>
</gene>
<sequence>MSTTSSKLSSSSGSSAAGVRSKSPSYLRHTVASRGKMTEKASTMKVINEWCEAREEKERERKRQMARTKKTGPVARTARYLKSTKTAAAKMAVRKYVMQGVTVEVPQIALMEFKDSEEDVEAYAELQWAQGHHCTDDLFSGRHTYRDAEGNVVLRREDWKEQMWAQHGVDVDEARRCRVLGEEYDYQEA</sequence>
<evidence type="ECO:0000313" key="1">
    <source>
        <dbReference type="EMBL" id="KAJ9096081.1"/>
    </source>
</evidence>
<organism evidence="1 2">
    <name type="scientific">Naganishia friedmannii</name>
    <dbReference type="NCBI Taxonomy" id="89922"/>
    <lineage>
        <taxon>Eukaryota</taxon>
        <taxon>Fungi</taxon>
        <taxon>Dikarya</taxon>
        <taxon>Basidiomycota</taxon>
        <taxon>Agaricomycotina</taxon>
        <taxon>Tremellomycetes</taxon>
        <taxon>Filobasidiales</taxon>
        <taxon>Filobasidiaceae</taxon>
        <taxon>Naganishia</taxon>
    </lineage>
</organism>
<comment type="caution">
    <text evidence="1">The sequence shown here is derived from an EMBL/GenBank/DDBJ whole genome shotgun (WGS) entry which is preliminary data.</text>
</comment>
<dbReference type="Proteomes" id="UP001227268">
    <property type="component" value="Unassembled WGS sequence"/>
</dbReference>
<name>A0ACC2VAI7_9TREE</name>
<proteinExistence type="predicted"/>
<evidence type="ECO:0000313" key="2">
    <source>
        <dbReference type="Proteomes" id="UP001227268"/>
    </source>
</evidence>